<evidence type="ECO:0000313" key="4">
    <source>
        <dbReference type="Proteomes" id="UP000325292"/>
    </source>
</evidence>
<dbReference type="Pfam" id="PF03787">
    <property type="entry name" value="RAMPs"/>
    <property type="match status" value="1"/>
</dbReference>
<gene>
    <name evidence="3" type="ORF">BXT84_10655</name>
</gene>
<accession>A0ABN5H4L4</accession>
<dbReference type="PANTHER" id="PTHR36700:SF1">
    <property type="entry name" value="CRISPR SYSTEM CMR SUBUNIT CMR4"/>
    <property type="match status" value="1"/>
</dbReference>
<dbReference type="InterPro" id="IPR013410">
    <property type="entry name" value="CRISPR-assoc_RAMP_Cmr4"/>
</dbReference>
<keyword evidence="1" id="KW-0051">Antiviral defense</keyword>
<sequence>MEAMMVGMLAETPVHSGSGQSMGAIDLPVQREATTSYPIIVGSSVKGSMRDAVEKTELKTRVDELFGIAETAGQVGVTDARLLLLPVRTLHQAYLWVTCPYALEKFYRDLLLLGLHEQSYWQGLQIADHEVMTEAGETGQAIYLEEYVYTQVNPNADWDRILETLKPLMHHEQARLRLPQQLAIISDAEFRHFAEYGLTVRARNQLNDDKKSQNLWYEESLPPDTLLYFMVISRFHDDKAVADIGEWLVRHPYLQVGGNESVGQGWCILQQYSGGVA</sequence>
<proteinExistence type="predicted"/>
<dbReference type="Proteomes" id="UP000325292">
    <property type="component" value="Chromosome"/>
</dbReference>
<dbReference type="InterPro" id="IPR005537">
    <property type="entry name" value="RAMP_III_fam"/>
</dbReference>
<evidence type="ECO:0000256" key="1">
    <source>
        <dbReference type="ARBA" id="ARBA00023118"/>
    </source>
</evidence>
<keyword evidence="4" id="KW-1185">Reference proteome</keyword>
<protein>
    <submittedName>
        <fullName evidence="3">Type III-B CRISPR module RAMP protein Cmr4</fullName>
    </submittedName>
</protein>
<organism evidence="3 4">
    <name type="scientific">Sulfobacillus thermotolerans</name>
    <dbReference type="NCBI Taxonomy" id="338644"/>
    <lineage>
        <taxon>Bacteria</taxon>
        <taxon>Bacillati</taxon>
        <taxon>Bacillota</taxon>
        <taxon>Clostridia</taxon>
        <taxon>Eubacteriales</taxon>
        <taxon>Clostridiales Family XVII. Incertae Sedis</taxon>
        <taxon>Sulfobacillus</taxon>
    </lineage>
</organism>
<evidence type="ECO:0000259" key="2">
    <source>
        <dbReference type="Pfam" id="PF03787"/>
    </source>
</evidence>
<dbReference type="NCBIfam" id="TIGR02580">
    <property type="entry name" value="cas_RAMP_Cmr4"/>
    <property type="match status" value="1"/>
</dbReference>
<reference evidence="3 4" key="1">
    <citation type="journal article" date="2019" name="Sci. Rep.">
        <title>Sulfobacillus thermotolerans: new insights into resistance and metabolic capacities of acidophilic chemolithotrophs.</title>
        <authorList>
            <person name="Panyushkina A.E."/>
            <person name="Babenko V.V."/>
            <person name="Nikitina A.S."/>
            <person name="Selezneva O.V."/>
            <person name="Tsaplina I.A."/>
            <person name="Letarova M.A."/>
            <person name="Kostryukova E.S."/>
            <person name="Letarov A.V."/>
        </authorList>
    </citation>
    <scope>NUCLEOTIDE SEQUENCE [LARGE SCALE GENOMIC DNA]</scope>
    <source>
        <strain evidence="3 4">Kr1</strain>
    </source>
</reference>
<dbReference type="EMBL" id="CP019454">
    <property type="protein sequence ID" value="AUW95540.1"/>
    <property type="molecule type" value="Genomic_DNA"/>
</dbReference>
<evidence type="ECO:0000313" key="3">
    <source>
        <dbReference type="EMBL" id="AUW95540.1"/>
    </source>
</evidence>
<dbReference type="PANTHER" id="PTHR36700">
    <property type="entry name" value="CRISPR SYSTEM CMR SUBUNIT CMR4"/>
    <property type="match status" value="1"/>
</dbReference>
<feature type="domain" description="CRISPR type III-associated protein" evidence="2">
    <location>
        <begin position="10"/>
        <end position="267"/>
    </location>
</feature>
<name>A0ABN5H4L4_9FIRM</name>